<proteinExistence type="predicted"/>
<evidence type="ECO:0000313" key="3">
    <source>
        <dbReference type="EMBL" id="MEP1059184.1"/>
    </source>
</evidence>
<dbReference type="InterPro" id="IPR011010">
    <property type="entry name" value="DNA_brk_join_enz"/>
</dbReference>
<name>A0ABV0KJ00_9CYAN</name>
<sequence length="408" mass="46168">MTDVAAIDDRLLQLNQRLKAAQMGFQIERRGQKLSLRGLLPPRPGSLRLKPSQQRLSLGLPATPAGLKQAEQAVKVLAAQLIQNTFDWRNYDSGMGWGRLDQMGLSQQIQAFAQDFLAEASRVQQPASAKTTWEKAYAPYYRKLEAIAQANPQLSLVEAIYATVRATEDNSRSRQVCCTALSALATFLHIELPTDLKIFWGSYGASQTQARTLPSDELIAATWEQIPNVGWQFVYAVMATYGLRNHEVFFCDYSALLQGKPEAVIRVLNTTKTGTHDVWPFYPDWVEHFNLRSLQLPTIQTDLTQTTLQRIGQRVTSQFRRYELPFSPYNLRHAWAVRTIHFGLPDTVAARMMGHSVAVHTRTYHQWLTHRDQQQAVETALNRSQFAAPGVGSREWGAGRREWQTVKG</sequence>
<keyword evidence="4" id="KW-1185">Reference proteome</keyword>
<dbReference type="PROSITE" id="PS51898">
    <property type="entry name" value="TYR_RECOMBINASE"/>
    <property type="match status" value="1"/>
</dbReference>
<dbReference type="EMBL" id="JAMPLM010000009">
    <property type="protein sequence ID" value="MEP1059184.1"/>
    <property type="molecule type" value="Genomic_DNA"/>
</dbReference>
<dbReference type="Gene3D" id="1.10.443.10">
    <property type="entry name" value="Intergrase catalytic core"/>
    <property type="match status" value="1"/>
</dbReference>
<evidence type="ECO:0000313" key="4">
    <source>
        <dbReference type="Proteomes" id="UP001476950"/>
    </source>
</evidence>
<dbReference type="RefSeq" id="WP_190448947.1">
    <property type="nucleotide sequence ID" value="NZ_JAMPLM010000009.1"/>
</dbReference>
<evidence type="ECO:0000259" key="2">
    <source>
        <dbReference type="PROSITE" id="PS51898"/>
    </source>
</evidence>
<dbReference type="InterPro" id="IPR002104">
    <property type="entry name" value="Integrase_catalytic"/>
</dbReference>
<accession>A0ABV0KJ00</accession>
<organism evidence="3 4">
    <name type="scientific">Stenomitos frigidus AS-A4</name>
    <dbReference type="NCBI Taxonomy" id="2933935"/>
    <lineage>
        <taxon>Bacteria</taxon>
        <taxon>Bacillati</taxon>
        <taxon>Cyanobacteriota</taxon>
        <taxon>Cyanophyceae</taxon>
        <taxon>Leptolyngbyales</taxon>
        <taxon>Leptolyngbyaceae</taxon>
        <taxon>Stenomitos</taxon>
    </lineage>
</organism>
<protein>
    <submittedName>
        <fullName evidence="3">Site-specific integrase</fullName>
    </submittedName>
</protein>
<feature type="domain" description="Tyr recombinase" evidence="2">
    <location>
        <begin position="208"/>
        <end position="378"/>
    </location>
</feature>
<comment type="caution">
    <text evidence="3">The sequence shown here is derived from an EMBL/GenBank/DDBJ whole genome shotgun (WGS) entry which is preliminary data.</text>
</comment>
<dbReference type="SUPFAM" id="SSF56349">
    <property type="entry name" value="DNA breaking-rejoining enzymes"/>
    <property type="match status" value="1"/>
</dbReference>
<gene>
    <name evidence="3" type="ORF">NDI38_12115</name>
</gene>
<dbReference type="Proteomes" id="UP001476950">
    <property type="component" value="Unassembled WGS sequence"/>
</dbReference>
<keyword evidence="1" id="KW-0233">DNA recombination</keyword>
<reference evidence="3 4" key="1">
    <citation type="submission" date="2022-04" db="EMBL/GenBank/DDBJ databases">
        <title>Positive selection, recombination, and allopatry shape intraspecific diversity of widespread and dominant cyanobacteria.</title>
        <authorList>
            <person name="Wei J."/>
            <person name="Shu W."/>
            <person name="Hu C."/>
        </authorList>
    </citation>
    <scope>NUCLEOTIDE SEQUENCE [LARGE SCALE GENOMIC DNA]</scope>
    <source>
        <strain evidence="3 4">AS-A4</strain>
    </source>
</reference>
<dbReference type="InterPro" id="IPR013762">
    <property type="entry name" value="Integrase-like_cat_sf"/>
</dbReference>
<evidence type="ECO:0000256" key="1">
    <source>
        <dbReference type="ARBA" id="ARBA00023172"/>
    </source>
</evidence>